<dbReference type="OrthoDB" id="2919784at2759"/>
<protein>
    <submittedName>
        <fullName evidence="2">Uncharacterized protein</fullName>
    </submittedName>
</protein>
<feature type="region of interest" description="Disordered" evidence="1">
    <location>
        <begin position="351"/>
        <end position="431"/>
    </location>
</feature>
<evidence type="ECO:0000256" key="1">
    <source>
        <dbReference type="SAM" id="MobiDB-lite"/>
    </source>
</evidence>
<dbReference type="EMBL" id="JAACJN010000117">
    <property type="protein sequence ID" value="KAF5371101.1"/>
    <property type="molecule type" value="Genomic_DNA"/>
</dbReference>
<feature type="compositionally biased region" description="Polar residues" evidence="1">
    <location>
        <begin position="354"/>
        <end position="368"/>
    </location>
</feature>
<sequence>MDFSFDSSVMDLSTSALFDYSPAGVGGSSSSSNVRNRLNAPEIDMSTFQSDGFSDFTLDLSCLSNPSSPASPPPISLTSSDNVMNILPAPSPSSPLLPPLDESVLLLAGGPGSDTSPSPKASPMTRATSMMRMSLPAMKYIGRGTPVDPGRRFEWGGRKSEEVTEDGRLFSTERGEERTRSLDSHYYTHHQYRHHRRSYSIDWPQQVTPEPRTLSPLHMDIDSTLENHASPPTFLEPLPESSKIQVRVDSDPTEWESVMKTVLGSSGLGSTSVSPPSAAAAYHRHSTGGDGEATSITPSRRDSQGPIPGLPQHPNGLDIVLGLNSALDLGLGLGKGMNFFDLGLIPDSGRDTPSVYSSAHESPENSRPASVVVRKSNGNARVTTAEREEEEEGADADEHPLERRPEEDEPDSGSTTAEAISSSPPTVIPFEPKAMHDVGRVHWWRMAVSKLRKVPKLIKPSSRL</sequence>
<evidence type="ECO:0000313" key="2">
    <source>
        <dbReference type="EMBL" id="KAF5371101.1"/>
    </source>
</evidence>
<reference evidence="2 3" key="1">
    <citation type="journal article" date="2020" name="ISME J.">
        <title>Uncovering the hidden diversity of litter-decomposition mechanisms in mushroom-forming fungi.</title>
        <authorList>
            <person name="Floudas D."/>
            <person name="Bentzer J."/>
            <person name="Ahren D."/>
            <person name="Johansson T."/>
            <person name="Persson P."/>
            <person name="Tunlid A."/>
        </authorList>
    </citation>
    <scope>NUCLEOTIDE SEQUENCE [LARGE SCALE GENOMIC DNA]</scope>
    <source>
        <strain evidence="2 3">CBS 406.79</strain>
    </source>
</reference>
<proteinExistence type="predicted"/>
<feature type="compositionally biased region" description="Basic and acidic residues" evidence="1">
    <location>
        <begin position="396"/>
        <end position="406"/>
    </location>
</feature>
<organism evidence="2 3">
    <name type="scientific">Collybiopsis confluens</name>
    <dbReference type="NCBI Taxonomy" id="2823264"/>
    <lineage>
        <taxon>Eukaryota</taxon>
        <taxon>Fungi</taxon>
        <taxon>Dikarya</taxon>
        <taxon>Basidiomycota</taxon>
        <taxon>Agaricomycotina</taxon>
        <taxon>Agaricomycetes</taxon>
        <taxon>Agaricomycetidae</taxon>
        <taxon>Agaricales</taxon>
        <taxon>Marasmiineae</taxon>
        <taxon>Omphalotaceae</taxon>
        <taxon>Collybiopsis</taxon>
    </lineage>
</organism>
<comment type="caution">
    <text evidence="2">The sequence shown here is derived from an EMBL/GenBank/DDBJ whole genome shotgun (WGS) entry which is preliminary data.</text>
</comment>
<dbReference type="AlphaFoldDB" id="A0A8H5GTQ8"/>
<feature type="compositionally biased region" description="Polar residues" evidence="1">
    <location>
        <begin position="412"/>
        <end position="425"/>
    </location>
</feature>
<evidence type="ECO:0000313" key="3">
    <source>
        <dbReference type="Proteomes" id="UP000518752"/>
    </source>
</evidence>
<keyword evidence="3" id="KW-1185">Reference proteome</keyword>
<accession>A0A8H5GTQ8</accession>
<dbReference type="Proteomes" id="UP000518752">
    <property type="component" value="Unassembled WGS sequence"/>
</dbReference>
<feature type="compositionally biased region" description="Low complexity" evidence="1">
    <location>
        <begin position="264"/>
        <end position="281"/>
    </location>
</feature>
<name>A0A8H5GTQ8_9AGAR</name>
<gene>
    <name evidence="2" type="ORF">D9757_010801</name>
</gene>
<feature type="region of interest" description="Disordered" evidence="1">
    <location>
        <begin position="264"/>
        <end position="312"/>
    </location>
</feature>
<feature type="region of interest" description="Disordered" evidence="1">
    <location>
        <begin position="223"/>
        <end position="243"/>
    </location>
</feature>